<evidence type="ECO:0000313" key="2">
    <source>
        <dbReference type="EMBL" id="SEA14576.1"/>
    </source>
</evidence>
<dbReference type="RefSeq" id="WP_091387706.1">
    <property type="nucleotide sequence ID" value="NZ_FNQO01000002.1"/>
</dbReference>
<evidence type="ECO:0000313" key="3">
    <source>
        <dbReference type="Proteomes" id="UP000198658"/>
    </source>
</evidence>
<keyword evidence="3" id="KW-1185">Reference proteome</keyword>
<reference evidence="3" key="1">
    <citation type="submission" date="2016-10" db="EMBL/GenBank/DDBJ databases">
        <authorList>
            <person name="Varghese N."/>
            <person name="Submissions S."/>
        </authorList>
    </citation>
    <scope>NUCLEOTIDE SEQUENCE [LARGE SCALE GENOMIC DNA]</scope>
    <source>
        <strain evidence="3">CGMCC 1.10657</strain>
    </source>
</reference>
<keyword evidence="1" id="KW-0812">Transmembrane</keyword>
<dbReference type="Proteomes" id="UP000198658">
    <property type="component" value="Unassembled WGS sequence"/>
</dbReference>
<feature type="transmembrane region" description="Helical" evidence="1">
    <location>
        <begin position="12"/>
        <end position="33"/>
    </location>
</feature>
<name>A0A1H3YSQ9_9GAMM</name>
<proteinExistence type="predicted"/>
<gene>
    <name evidence="2" type="ORF">SAMN05216562_1962</name>
</gene>
<evidence type="ECO:0000256" key="1">
    <source>
        <dbReference type="SAM" id="Phobius"/>
    </source>
</evidence>
<dbReference type="STRING" id="658218.SAMN05216562_1962"/>
<organism evidence="2 3">
    <name type="scientific">Microbulbifer marinus</name>
    <dbReference type="NCBI Taxonomy" id="658218"/>
    <lineage>
        <taxon>Bacteria</taxon>
        <taxon>Pseudomonadati</taxon>
        <taxon>Pseudomonadota</taxon>
        <taxon>Gammaproteobacteria</taxon>
        <taxon>Cellvibrionales</taxon>
        <taxon>Microbulbiferaceae</taxon>
        <taxon>Microbulbifer</taxon>
    </lineage>
</organism>
<keyword evidence="1" id="KW-0472">Membrane</keyword>
<dbReference type="OrthoDB" id="116415at2"/>
<dbReference type="InterPro" id="IPR025333">
    <property type="entry name" value="DUF4239"/>
</dbReference>
<keyword evidence="1" id="KW-1133">Transmembrane helix</keyword>
<protein>
    <recommendedName>
        <fullName evidence="4">DUF4239 domain-containing protein</fullName>
    </recommendedName>
</protein>
<dbReference type="EMBL" id="FNQO01000002">
    <property type="protein sequence ID" value="SEA14576.1"/>
    <property type="molecule type" value="Genomic_DNA"/>
</dbReference>
<feature type="transmembrane region" description="Helical" evidence="1">
    <location>
        <begin position="215"/>
        <end position="233"/>
    </location>
</feature>
<accession>A0A1H3YSQ9</accession>
<sequence length="269" mass="29559">MIYTTFFSTLSLAVIYGFSILLVLASLAVGNFFGRRSARNGKIGETSIGSAVAATLGLLAFMLAFTFNMAADRFSLRKTLLLNEANALSTAFLRADLLPADDRDRVRTLIAEYVDLRDIDPLHVPDFEERLLRTEAIQQELWQLVAKLSASGYDGERLRGFYDTLNEVIDFNTARLYTGMRYQIPPPIWGALYALTALAMFGIGFQLGASRSGSAQVAVALALAFSVVIVLIVDLDRSYEGVLLVEQTPMSELNARLQAAERAPRDSAD</sequence>
<feature type="transmembrane region" description="Helical" evidence="1">
    <location>
        <begin position="188"/>
        <end position="209"/>
    </location>
</feature>
<dbReference type="Pfam" id="PF14023">
    <property type="entry name" value="Bestrophin-like"/>
    <property type="match status" value="1"/>
</dbReference>
<evidence type="ECO:0008006" key="4">
    <source>
        <dbReference type="Google" id="ProtNLM"/>
    </source>
</evidence>
<dbReference type="AlphaFoldDB" id="A0A1H3YSQ9"/>
<feature type="transmembrane region" description="Helical" evidence="1">
    <location>
        <begin position="48"/>
        <end position="71"/>
    </location>
</feature>